<comment type="catalytic activity">
    <reaction evidence="5">
        <text>L-proline + a quinone = (S)-1-pyrroline-5-carboxylate + a quinol + H(+)</text>
        <dbReference type="Rhea" id="RHEA:23784"/>
        <dbReference type="ChEBI" id="CHEBI:15378"/>
        <dbReference type="ChEBI" id="CHEBI:17388"/>
        <dbReference type="ChEBI" id="CHEBI:24646"/>
        <dbReference type="ChEBI" id="CHEBI:60039"/>
        <dbReference type="ChEBI" id="CHEBI:132124"/>
        <dbReference type="EC" id="1.5.5.2"/>
    </reaction>
</comment>
<evidence type="ECO:0000256" key="2">
    <source>
        <dbReference type="ARBA" id="ARBA00012695"/>
    </source>
</evidence>
<evidence type="ECO:0000256" key="4">
    <source>
        <dbReference type="ARBA" id="ARBA00023062"/>
    </source>
</evidence>
<feature type="domain" description="Proline dehydrogenase" evidence="7">
    <location>
        <begin position="137"/>
        <end position="452"/>
    </location>
</feature>
<proteinExistence type="inferred from homology"/>
<evidence type="ECO:0000256" key="5">
    <source>
        <dbReference type="RuleBase" id="RU364054"/>
    </source>
</evidence>
<evidence type="ECO:0000313" key="8">
    <source>
        <dbReference type="EMBL" id="CAH0054685.1"/>
    </source>
</evidence>
<evidence type="ECO:0000256" key="6">
    <source>
        <dbReference type="SAM" id="MobiDB-lite"/>
    </source>
</evidence>
<dbReference type="GO" id="GO:0004657">
    <property type="term" value="F:proline dehydrogenase activity"/>
    <property type="evidence" value="ECO:0007669"/>
    <property type="project" value="UniProtKB-EC"/>
</dbReference>
<feature type="region of interest" description="Disordered" evidence="6">
    <location>
        <begin position="25"/>
        <end position="44"/>
    </location>
</feature>
<keyword evidence="5" id="KW-0274">FAD</keyword>
<protein>
    <recommendedName>
        <fullName evidence="2 5">Proline dehydrogenase</fullName>
        <ecNumber evidence="2 5">1.5.5.2</ecNumber>
    </recommendedName>
</protein>
<dbReference type="PANTHER" id="PTHR13914:SF0">
    <property type="entry name" value="PROLINE DEHYDROGENASE 1, MITOCHONDRIAL"/>
    <property type="match status" value="1"/>
</dbReference>
<dbReference type="PANTHER" id="PTHR13914">
    <property type="entry name" value="PROLINE OXIDASE"/>
    <property type="match status" value="1"/>
</dbReference>
<dbReference type="EMBL" id="CABFOC020000051">
    <property type="protein sequence ID" value="CAH0054685.1"/>
    <property type="molecule type" value="Genomic_DNA"/>
</dbReference>
<keyword evidence="9" id="KW-1185">Reference proteome</keyword>
<dbReference type="GO" id="GO:0071949">
    <property type="term" value="F:FAD binding"/>
    <property type="evidence" value="ECO:0007669"/>
    <property type="project" value="TreeGrafter"/>
</dbReference>
<organism evidence="8 9">
    <name type="scientific">Clonostachys solani</name>
    <dbReference type="NCBI Taxonomy" id="160281"/>
    <lineage>
        <taxon>Eukaryota</taxon>
        <taxon>Fungi</taxon>
        <taxon>Dikarya</taxon>
        <taxon>Ascomycota</taxon>
        <taxon>Pezizomycotina</taxon>
        <taxon>Sordariomycetes</taxon>
        <taxon>Hypocreomycetidae</taxon>
        <taxon>Hypocreales</taxon>
        <taxon>Bionectriaceae</taxon>
        <taxon>Clonostachys</taxon>
    </lineage>
</organism>
<keyword evidence="4 5" id="KW-0642">Proline metabolism</keyword>
<dbReference type="GO" id="GO:0010133">
    <property type="term" value="P:L-proline catabolic process to L-glutamate"/>
    <property type="evidence" value="ECO:0007669"/>
    <property type="project" value="TreeGrafter"/>
</dbReference>
<dbReference type="InterPro" id="IPR015659">
    <property type="entry name" value="Proline_oxidase"/>
</dbReference>
<dbReference type="SUPFAM" id="SSF51730">
    <property type="entry name" value="FAD-linked oxidoreductase"/>
    <property type="match status" value="1"/>
</dbReference>
<keyword evidence="5" id="KW-0285">Flavoprotein</keyword>
<dbReference type="Gene3D" id="3.20.20.220">
    <property type="match status" value="1"/>
</dbReference>
<dbReference type="Pfam" id="PF01619">
    <property type="entry name" value="Pro_dh"/>
    <property type="match status" value="1"/>
</dbReference>
<dbReference type="EC" id="1.5.5.2" evidence="2 5"/>
<dbReference type="InterPro" id="IPR002872">
    <property type="entry name" value="Proline_DH_dom"/>
</dbReference>
<gene>
    <name evidence="8" type="ORF">CSOL1703_00016755</name>
</gene>
<accession>A0A9P0EP67</accession>
<comment type="caution">
    <text evidence="8">The sequence shown here is derived from an EMBL/GenBank/DDBJ whole genome shotgun (WGS) entry which is preliminary data.</text>
</comment>
<dbReference type="Proteomes" id="UP000775872">
    <property type="component" value="Unassembled WGS sequence"/>
</dbReference>
<dbReference type="GO" id="GO:0005739">
    <property type="term" value="C:mitochondrion"/>
    <property type="evidence" value="ECO:0007669"/>
    <property type="project" value="TreeGrafter"/>
</dbReference>
<evidence type="ECO:0000256" key="3">
    <source>
        <dbReference type="ARBA" id="ARBA00023002"/>
    </source>
</evidence>
<reference evidence="8" key="1">
    <citation type="submission" date="2021-10" db="EMBL/GenBank/DDBJ databases">
        <authorList>
            <person name="Piombo E."/>
        </authorList>
    </citation>
    <scope>NUCLEOTIDE SEQUENCE</scope>
</reference>
<name>A0A9P0EP67_9HYPO</name>
<dbReference type="OrthoDB" id="5464at2759"/>
<evidence type="ECO:0000259" key="7">
    <source>
        <dbReference type="Pfam" id="PF01619"/>
    </source>
</evidence>
<keyword evidence="3 5" id="KW-0560">Oxidoreductase</keyword>
<dbReference type="InterPro" id="IPR029041">
    <property type="entry name" value="FAD-linked_oxidoreductase-like"/>
</dbReference>
<dbReference type="AlphaFoldDB" id="A0A9P0EP67"/>
<comment type="similarity">
    <text evidence="1 5">Belongs to the proline oxidase family.</text>
</comment>
<evidence type="ECO:0000256" key="1">
    <source>
        <dbReference type="ARBA" id="ARBA00005869"/>
    </source>
</evidence>
<sequence length="472" mass="51942">MVTSRRLIQPKVCWDAVHGVRHLSTTQLVRSPPHPSSASVSSSSTSAVSSSAATSKKSPLSVLPTGVLLRSFFINAVSSRPYLLSPSLYILSKISKSQSGVILNVDRNPLLRWIMKNTFYKQFCAGESGRETRSTMDLLQNLGFRGTILTYAKETVFDFHSNSSFGQGVSNSAKEGENCPSIEAWRTGNMETVSLLQEGDQLALKLSGAGPRVTNAFAEGQVPPQQFLDALEEICSNCNARKAQILVDAESQQFQWGIMRVTIDLMRKYNTSDKVLIFNTYQAYLKSTPSTLRTHMQTALDDGFTLGVKVVRGAYMASDPRGLIHDTKENTDDAYNAIAQGFLKQQYEGFGVDGRAFPASNLFLASHNKFSLVEAYKTHMSQKRQGLPTVPVGFAQLHGMSDDVSFELLKMKASDAGLETPDIYKCSTWGTLKECMAYLMRRAAENRDAVGRTVDEYAALKAELGRRMGLSA</sequence>
<comment type="function">
    <text evidence="5">Converts proline to delta-1-pyrroline-5-carboxylate.</text>
</comment>
<evidence type="ECO:0000313" key="9">
    <source>
        <dbReference type="Proteomes" id="UP000775872"/>
    </source>
</evidence>
<comment type="cofactor">
    <cofactor evidence="5">
        <name>FAD</name>
        <dbReference type="ChEBI" id="CHEBI:57692"/>
    </cofactor>
</comment>